<comment type="subcellular location">
    <subcellularLocation>
        <location evidence="1">Cell membrane</location>
        <topology evidence="1">Multi-pass membrane protein</topology>
    </subcellularLocation>
</comment>
<dbReference type="Proteomes" id="UP001499951">
    <property type="component" value="Unassembled WGS sequence"/>
</dbReference>
<feature type="transmembrane region" description="Helical" evidence="7">
    <location>
        <begin position="318"/>
        <end position="339"/>
    </location>
</feature>
<evidence type="ECO:0000256" key="1">
    <source>
        <dbReference type="ARBA" id="ARBA00004651"/>
    </source>
</evidence>
<comment type="similarity">
    <text evidence="2">Belongs to the UPF0324 family.</text>
</comment>
<feature type="transmembrane region" description="Helical" evidence="7">
    <location>
        <begin position="231"/>
        <end position="250"/>
    </location>
</feature>
<feature type="transmembrane region" description="Helical" evidence="7">
    <location>
        <begin position="262"/>
        <end position="282"/>
    </location>
</feature>
<gene>
    <name evidence="8" type="ORF">GCM10008942_00360</name>
</gene>
<feature type="transmembrane region" description="Helical" evidence="7">
    <location>
        <begin position="20"/>
        <end position="37"/>
    </location>
</feature>
<protein>
    <submittedName>
        <fullName evidence="8">YeiH family protein</fullName>
    </submittedName>
</protein>
<keyword evidence="3" id="KW-1003">Cell membrane</keyword>
<keyword evidence="4 7" id="KW-0812">Transmembrane</keyword>
<reference evidence="8 9" key="1">
    <citation type="journal article" date="2019" name="Int. J. Syst. Evol. Microbiol.">
        <title>The Global Catalogue of Microorganisms (GCM) 10K type strain sequencing project: providing services to taxonomists for standard genome sequencing and annotation.</title>
        <authorList>
            <consortium name="The Broad Institute Genomics Platform"/>
            <consortium name="The Broad Institute Genome Sequencing Center for Infectious Disease"/>
            <person name="Wu L."/>
            <person name="Ma J."/>
        </authorList>
    </citation>
    <scope>NUCLEOTIDE SEQUENCE [LARGE SCALE GENOMIC DNA]</scope>
    <source>
        <strain evidence="8 9">JCM 15089</strain>
    </source>
</reference>
<name>A0ABN1DYZ4_9PROT</name>
<evidence type="ECO:0000256" key="5">
    <source>
        <dbReference type="ARBA" id="ARBA00022989"/>
    </source>
</evidence>
<dbReference type="InterPro" id="IPR018383">
    <property type="entry name" value="UPF0324_pro"/>
</dbReference>
<accession>A0ABN1DYZ4</accession>
<keyword evidence="9" id="KW-1185">Reference proteome</keyword>
<dbReference type="PANTHER" id="PTHR30106:SF2">
    <property type="entry name" value="UPF0324 INNER MEMBRANE PROTEIN YEIH"/>
    <property type="match status" value="1"/>
</dbReference>
<comment type="caution">
    <text evidence="8">The sequence shown here is derived from an EMBL/GenBank/DDBJ whole genome shotgun (WGS) entry which is preliminary data.</text>
</comment>
<keyword evidence="5 7" id="KW-1133">Transmembrane helix</keyword>
<feature type="transmembrane region" description="Helical" evidence="7">
    <location>
        <begin position="107"/>
        <end position="126"/>
    </location>
</feature>
<evidence type="ECO:0000313" key="8">
    <source>
        <dbReference type="EMBL" id="GAA0555822.1"/>
    </source>
</evidence>
<evidence type="ECO:0000256" key="4">
    <source>
        <dbReference type="ARBA" id="ARBA00022692"/>
    </source>
</evidence>
<evidence type="ECO:0000256" key="3">
    <source>
        <dbReference type="ARBA" id="ARBA00022475"/>
    </source>
</evidence>
<dbReference type="Pfam" id="PF03601">
    <property type="entry name" value="Cons_hypoth698"/>
    <property type="match status" value="1"/>
</dbReference>
<organism evidence="8 9">
    <name type="scientific">Rhizomicrobium electricum</name>
    <dbReference type="NCBI Taxonomy" id="480070"/>
    <lineage>
        <taxon>Bacteria</taxon>
        <taxon>Pseudomonadati</taxon>
        <taxon>Pseudomonadota</taxon>
        <taxon>Alphaproteobacteria</taxon>
        <taxon>Micropepsales</taxon>
        <taxon>Micropepsaceae</taxon>
        <taxon>Rhizomicrobium</taxon>
    </lineage>
</organism>
<feature type="transmembrane region" description="Helical" evidence="7">
    <location>
        <begin position="165"/>
        <end position="186"/>
    </location>
</feature>
<keyword evidence="6 7" id="KW-0472">Membrane</keyword>
<evidence type="ECO:0000256" key="6">
    <source>
        <dbReference type="ARBA" id="ARBA00023136"/>
    </source>
</evidence>
<feature type="transmembrane region" description="Helical" evidence="7">
    <location>
        <begin position="288"/>
        <end position="306"/>
    </location>
</feature>
<evidence type="ECO:0000313" key="9">
    <source>
        <dbReference type="Proteomes" id="UP001499951"/>
    </source>
</evidence>
<feature type="transmembrane region" description="Helical" evidence="7">
    <location>
        <begin position="43"/>
        <end position="62"/>
    </location>
</feature>
<dbReference type="PANTHER" id="PTHR30106">
    <property type="entry name" value="INNER MEMBRANE PROTEIN YEIH-RELATED"/>
    <property type="match status" value="1"/>
</dbReference>
<sequence>MHAPAQRIHPFDLSQLLSGARSVLPGLLLTAALAAFAGTVHTIRLFSGLSPLIIAIVLGMAFHNLIGTPVRAKAGVGFSMRRILRFAIILIGLQLTAQQVAQVGLTGLVLIAVVLGATFVFTKWLGRRLGVESKLAELIAAGTSICGASAVIATNTVTDAPDEDVAYAVACVTVFGGIAMLVYPLFPALLHLTPHQYGLWAGSSIHEIAQVVGAAFQDGKEAGEFATITKLSRIAMLAPLVIGLGLIKHYGKAAKHRRPVPLPWFVLGFVALVGLNSVVTIPAADKQAVAAFTAFLLSMALAGMGLETDFAKLRAKGLKPLLLGFAAFLFVAGFSLMLIELTA</sequence>
<feature type="transmembrane region" description="Helical" evidence="7">
    <location>
        <begin position="83"/>
        <end position="101"/>
    </location>
</feature>
<dbReference type="EMBL" id="BAAADD010000001">
    <property type="protein sequence ID" value="GAA0555822.1"/>
    <property type="molecule type" value="Genomic_DNA"/>
</dbReference>
<proteinExistence type="inferred from homology"/>
<evidence type="ECO:0000256" key="7">
    <source>
        <dbReference type="SAM" id="Phobius"/>
    </source>
</evidence>
<evidence type="ECO:0000256" key="2">
    <source>
        <dbReference type="ARBA" id="ARBA00007977"/>
    </source>
</evidence>